<name>A0A5N5SZB1_9CRUS</name>
<evidence type="ECO:0000256" key="3">
    <source>
        <dbReference type="SAM" id="Phobius"/>
    </source>
</evidence>
<organism evidence="4 5">
    <name type="scientific">Armadillidium nasatum</name>
    <dbReference type="NCBI Taxonomy" id="96803"/>
    <lineage>
        <taxon>Eukaryota</taxon>
        <taxon>Metazoa</taxon>
        <taxon>Ecdysozoa</taxon>
        <taxon>Arthropoda</taxon>
        <taxon>Crustacea</taxon>
        <taxon>Multicrustacea</taxon>
        <taxon>Malacostraca</taxon>
        <taxon>Eumalacostraca</taxon>
        <taxon>Peracarida</taxon>
        <taxon>Isopoda</taxon>
        <taxon>Oniscidea</taxon>
        <taxon>Crinocheta</taxon>
        <taxon>Armadillidiidae</taxon>
        <taxon>Armadillidium</taxon>
    </lineage>
</organism>
<dbReference type="PANTHER" id="PTHR11689">
    <property type="entry name" value="CHLORIDE CHANNEL PROTEIN CLC FAMILY MEMBER"/>
    <property type="match status" value="1"/>
</dbReference>
<evidence type="ECO:0000313" key="4">
    <source>
        <dbReference type="EMBL" id="KAB7499561.1"/>
    </source>
</evidence>
<dbReference type="EMBL" id="SEYY01017878">
    <property type="protein sequence ID" value="KAB7499561.1"/>
    <property type="molecule type" value="Genomic_DNA"/>
</dbReference>
<accession>A0A5N5SZB1</accession>
<sequence length="112" mass="13381">MTTHEDTNIHLESNNVEVLSSRRNIPCSMYKISTEYESLDYDPSLNSLWSDERRERGIKFVTWENCMRWIVCMFIGIITAFIAFFIDFSITTFSFYKFSFLQMQTEICLQEK</sequence>
<comment type="caution">
    <text evidence="4">The sequence shown here is derived from an EMBL/GenBank/DDBJ whole genome shotgun (WGS) entry which is preliminary data.</text>
</comment>
<feature type="non-terminal residue" evidence="4">
    <location>
        <position position="112"/>
    </location>
</feature>
<evidence type="ECO:0000256" key="2">
    <source>
        <dbReference type="ARBA" id="ARBA00023122"/>
    </source>
</evidence>
<keyword evidence="3" id="KW-1133">Transmembrane helix</keyword>
<dbReference type="Proteomes" id="UP000326759">
    <property type="component" value="Unassembled WGS sequence"/>
</dbReference>
<keyword evidence="3" id="KW-0812">Transmembrane</keyword>
<evidence type="ECO:0000256" key="1">
    <source>
        <dbReference type="ARBA" id="ARBA00022737"/>
    </source>
</evidence>
<proteinExistence type="predicted"/>
<dbReference type="AlphaFoldDB" id="A0A5N5SZB1"/>
<evidence type="ECO:0000313" key="5">
    <source>
        <dbReference type="Proteomes" id="UP000326759"/>
    </source>
</evidence>
<protein>
    <submittedName>
        <fullName evidence="4">Uncharacterized protein</fullName>
    </submittedName>
</protein>
<dbReference type="GO" id="GO:0015108">
    <property type="term" value="F:chloride transmembrane transporter activity"/>
    <property type="evidence" value="ECO:0007669"/>
    <property type="project" value="TreeGrafter"/>
</dbReference>
<dbReference type="InterPro" id="IPR051280">
    <property type="entry name" value="Cl-channel/antiporter"/>
</dbReference>
<feature type="transmembrane region" description="Helical" evidence="3">
    <location>
        <begin position="69"/>
        <end position="96"/>
    </location>
</feature>
<keyword evidence="5" id="KW-1185">Reference proteome</keyword>
<reference evidence="4 5" key="1">
    <citation type="journal article" date="2019" name="PLoS Biol.">
        <title>Sex chromosomes control vertical transmission of feminizing Wolbachia symbionts in an isopod.</title>
        <authorList>
            <person name="Becking T."/>
            <person name="Chebbi M.A."/>
            <person name="Giraud I."/>
            <person name="Moumen B."/>
            <person name="Laverre T."/>
            <person name="Caubet Y."/>
            <person name="Peccoud J."/>
            <person name="Gilbert C."/>
            <person name="Cordaux R."/>
        </authorList>
    </citation>
    <scope>NUCLEOTIDE SEQUENCE [LARGE SCALE GENOMIC DNA]</scope>
    <source>
        <strain evidence="4">ANa2</strain>
        <tissue evidence="4">Whole body excluding digestive tract and cuticle</tissue>
    </source>
</reference>
<keyword evidence="3" id="KW-0472">Membrane</keyword>
<dbReference type="PANTHER" id="PTHR11689:SF136">
    <property type="entry name" value="H(+)_CL(-) EXCHANGE TRANSPORTER 7"/>
    <property type="match status" value="1"/>
</dbReference>
<gene>
    <name evidence="4" type="ORF">Anas_09885</name>
</gene>
<dbReference type="GO" id="GO:0005765">
    <property type="term" value="C:lysosomal membrane"/>
    <property type="evidence" value="ECO:0007669"/>
    <property type="project" value="TreeGrafter"/>
</dbReference>
<keyword evidence="2" id="KW-0129">CBS domain</keyword>
<keyword evidence="1" id="KW-0677">Repeat</keyword>